<protein>
    <submittedName>
        <fullName evidence="7">Aspartyl-tRNA synthetase</fullName>
    </submittedName>
</protein>
<sequence length="169" mass="18843">FPLFETTQEDLPQPDLTLENSNTSNRLYSLHHPFTAPCDIAILKSNPQKALAKAYDLVWNGYEVGGGSLRINNPQTQELIFSLLGFSQEEVQTRFGFLVEALKYGTPPHGGIALGLDRLVMLFTKTNNIKDVIAFPKTQSAKDLMLEAPSAIDQEQLNTLKLKFKCNCN</sequence>
<feature type="domain" description="Aminoacyl-tRNA synthetase class II (D/K/N)" evidence="6">
    <location>
        <begin position="29"/>
        <end position="139"/>
    </location>
</feature>
<evidence type="ECO:0000313" key="7">
    <source>
        <dbReference type="EMBL" id="GAK73833.1"/>
    </source>
</evidence>
<evidence type="ECO:0000256" key="2">
    <source>
        <dbReference type="ARBA" id="ARBA00022741"/>
    </source>
</evidence>
<proteinExistence type="predicted"/>
<name>A0ABQ0J2J6_9MOLU</name>
<dbReference type="RefSeq" id="WP_304515602.1">
    <property type="nucleotide sequence ID" value="NZ_BBIY01000026.1"/>
</dbReference>
<keyword evidence="8" id="KW-1185">Reference proteome</keyword>
<keyword evidence="3" id="KW-0067">ATP-binding</keyword>
<dbReference type="EMBL" id="BBIY01000026">
    <property type="protein sequence ID" value="GAK73833.1"/>
    <property type="molecule type" value="Genomic_DNA"/>
</dbReference>
<dbReference type="Pfam" id="PF00152">
    <property type="entry name" value="tRNA-synt_2"/>
    <property type="match status" value="1"/>
</dbReference>
<keyword evidence="5" id="KW-0030">Aminoacyl-tRNA synthetase</keyword>
<dbReference type="InterPro" id="IPR045864">
    <property type="entry name" value="aa-tRNA-synth_II/BPL/LPL"/>
</dbReference>
<reference evidence="8" key="1">
    <citation type="journal article" date="2014" name="Genome Announc.">
        <title>Draft Genome Sequence of ''Candidatus Phytoplasma asteris'' Strain OY-V, an Unculturable Plant-Pathogenic Bacterium.</title>
        <authorList>
            <person name="Kakizawa S."/>
            <person name="Makino A."/>
            <person name="Ishii Y."/>
            <person name="Tamaki H."/>
            <person name="Kamagata Y."/>
        </authorList>
    </citation>
    <scope>NUCLEOTIDE SEQUENCE [LARGE SCALE GENOMIC DNA]</scope>
    <source>
        <strain evidence="8">OY-V</strain>
    </source>
</reference>
<accession>A0ABQ0J2J6</accession>
<dbReference type="PANTHER" id="PTHR22594:SF5">
    <property type="entry name" value="ASPARTATE--TRNA LIGASE, MITOCHONDRIAL"/>
    <property type="match status" value="1"/>
</dbReference>
<keyword evidence="2" id="KW-0547">Nucleotide-binding</keyword>
<reference evidence="7 8" key="2">
    <citation type="journal article" date="2014" name="Genome Announc.">
        <title>Draft Genome Sequence of 'Candidatus Phytoplasma asteris' Strain OY-V, an Unculturable Plant-Pathogenic Bacterium.</title>
        <authorList>
            <person name="Kakizawa S."/>
            <person name="Makino A."/>
            <person name="Ishii Y."/>
            <person name="Tamaki H."/>
            <person name="Kamagata Y."/>
        </authorList>
    </citation>
    <scope>NUCLEOTIDE SEQUENCE [LARGE SCALE GENOMIC DNA]</scope>
    <source>
        <strain evidence="7 8">OY-V</strain>
    </source>
</reference>
<feature type="non-terminal residue" evidence="7">
    <location>
        <position position="1"/>
    </location>
</feature>
<keyword evidence="4" id="KW-0648">Protein biosynthesis</keyword>
<dbReference type="PRINTS" id="PR01042">
    <property type="entry name" value="TRNASYNTHASP"/>
</dbReference>
<evidence type="ECO:0000256" key="5">
    <source>
        <dbReference type="ARBA" id="ARBA00023146"/>
    </source>
</evidence>
<dbReference type="Gene3D" id="3.30.930.10">
    <property type="entry name" value="Bira Bifunctional Protein, Domain 2"/>
    <property type="match status" value="1"/>
</dbReference>
<evidence type="ECO:0000259" key="6">
    <source>
        <dbReference type="Pfam" id="PF00152"/>
    </source>
</evidence>
<evidence type="ECO:0000256" key="4">
    <source>
        <dbReference type="ARBA" id="ARBA00022917"/>
    </source>
</evidence>
<evidence type="ECO:0000313" key="8">
    <source>
        <dbReference type="Proteomes" id="UP000028900"/>
    </source>
</evidence>
<dbReference type="PANTHER" id="PTHR22594">
    <property type="entry name" value="ASPARTYL/LYSYL-TRNA SYNTHETASE"/>
    <property type="match status" value="1"/>
</dbReference>
<dbReference type="Proteomes" id="UP000028900">
    <property type="component" value="Unassembled WGS sequence"/>
</dbReference>
<dbReference type="InterPro" id="IPR002312">
    <property type="entry name" value="Asp/Asn-tRNA-synth_IIb"/>
</dbReference>
<dbReference type="InterPro" id="IPR004364">
    <property type="entry name" value="Aa-tRNA-synt_II"/>
</dbReference>
<evidence type="ECO:0000256" key="1">
    <source>
        <dbReference type="ARBA" id="ARBA00022598"/>
    </source>
</evidence>
<keyword evidence="1" id="KW-0436">Ligase</keyword>
<organism evidence="7 8">
    <name type="scientific">'Chrysanthemum coronarium' phytoplasma</name>
    <dbReference type="NCBI Taxonomy" id="1520703"/>
    <lineage>
        <taxon>Bacteria</taxon>
        <taxon>Bacillati</taxon>
        <taxon>Mycoplasmatota</taxon>
        <taxon>Mollicutes</taxon>
        <taxon>Acholeplasmatales</taxon>
        <taxon>Acholeplasmataceae</taxon>
        <taxon>Candidatus Phytoplasma</taxon>
        <taxon>16SrI (Aster yellows group)</taxon>
    </lineage>
</organism>
<evidence type="ECO:0000256" key="3">
    <source>
        <dbReference type="ARBA" id="ARBA00022840"/>
    </source>
</evidence>
<dbReference type="SUPFAM" id="SSF55681">
    <property type="entry name" value="Class II aaRS and biotin synthetases"/>
    <property type="match status" value="1"/>
</dbReference>
<gene>
    <name evidence="7" type="primary">aspS</name>
    <name evidence="7" type="ORF">OYV_03180</name>
</gene>
<comment type="caution">
    <text evidence="7">The sequence shown here is derived from an EMBL/GenBank/DDBJ whole genome shotgun (WGS) entry which is preliminary data.</text>
</comment>